<name>A0A820H526_9BILA</name>
<feature type="region of interest" description="Disordered" evidence="1">
    <location>
        <begin position="173"/>
        <end position="213"/>
    </location>
</feature>
<feature type="compositionally biased region" description="Pro residues" evidence="1">
    <location>
        <begin position="190"/>
        <end position="212"/>
    </location>
</feature>
<accession>A0A820H526</accession>
<feature type="region of interest" description="Disordered" evidence="1">
    <location>
        <begin position="60"/>
        <end position="84"/>
    </location>
</feature>
<evidence type="ECO:0000256" key="1">
    <source>
        <dbReference type="SAM" id="MobiDB-lite"/>
    </source>
</evidence>
<organism evidence="2 3">
    <name type="scientific">Rotaria magnacalcarata</name>
    <dbReference type="NCBI Taxonomy" id="392030"/>
    <lineage>
        <taxon>Eukaryota</taxon>
        <taxon>Metazoa</taxon>
        <taxon>Spiralia</taxon>
        <taxon>Gnathifera</taxon>
        <taxon>Rotifera</taxon>
        <taxon>Eurotatoria</taxon>
        <taxon>Bdelloidea</taxon>
        <taxon>Philodinida</taxon>
        <taxon>Philodinidae</taxon>
        <taxon>Rotaria</taxon>
    </lineage>
</organism>
<dbReference type="AlphaFoldDB" id="A0A820H526"/>
<dbReference type="Proteomes" id="UP000663842">
    <property type="component" value="Unassembled WGS sequence"/>
</dbReference>
<evidence type="ECO:0000313" key="3">
    <source>
        <dbReference type="Proteomes" id="UP000663842"/>
    </source>
</evidence>
<evidence type="ECO:0000313" key="2">
    <source>
        <dbReference type="EMBL" id="CAF4287159.1"/>
    </source>
</evidence>
<proteinExistence type="predicted"/>
<sequence>MNFLPRGEMAHMSLYNKGHTRSDDDLNFLHEAVIEAEAAQYREAGVEVDNVVQNDIEVHASQEEEEVEEETASREGGEGAAQEEEEIQIVDQISYSPISDASSSPVSCQMDDCVACPQHANENPSKKRRIDAQFINNNPISQDMFETPAVEQCTEPPPLVSQPIGPQLSSSNTQIMNNNASRPRNGKPSMIPPPIPQQIPIPPQQIPIPPQQNQPIQKISMICAFAEKIRARDERRQRRRAAMQASTYSLQERIHRVSERLRACLAEDLETQSAQLQIQSD</sequence>
<dbReference type="EMBL" id="CAJOBF010010169">
    <property type="protein sequence ID" value="CAF4287159.1"/>
    <property type="molecule type" value="Genomic_DNA"/>
</dbReference>
<feature type="compositionally biased region" description="Polar residues" evidence="1">
    <location>
        <begin position="173"/>
        <end position="182"/>
    </location>
</feature>
<gene>
    <name evidence="2" type="ORF">UXM345_LOCUS32667</name>
</gene>
<comment type="caution">
    <text evidence="2">The sequence shown here is derived from an EMBL/GenBank/DDBJ whole genome shotgun (WGS) entry which is preliminary data.</text>
</comment>
<reference evidence="2" key="1">
    <citation type="submission" date="2021-02" db="EMBL/GenBank/DDBJ databases">
        <authorList>
            <person name="Nowell W R."/>
        </authorList>
    </citation>
    <scope>NUCLEOTIDE SEQUENCE</scope>
</reference>
<feature type="non-terminal residue" evidence="2">
    <location>
        <position position="1"/>
    </location>
</feature>
<protein>
    <submittedName>
        <fullName evidence="2">Uncharacterized protein</fullName>
    </submittedName>
</protein>